<dbReference type="PANTHER" id="PTHR16305:SF28">
    <property type="entry name" value="GUANYLATE CYCLASE DOMAIN-CONTAINING PROTEIN"/>
    <property type="match status" value="1"/>
</dbReference>
<evidence type="ECO:0000256" key="1">
    <source>
        <dbReference type="ARBA" id="ARBA00022741"/>
    </source>
</evidence>
<dbReference type="CDD" id="cd06170">
    <property type="entry name" value="LuxR_C_like"/>
    <property type="match status" value="1"/>
</dbReference>
<dbReference type="InterPro" id="IPR000792">
    <property type="entry name" value="Tscrpt_reg_LuxR_C"/>
</dbReference>
<dbReference type="PROSITE" id="PS50043">
    <property type="entry name" value="HTH_LUXR_2"/>
    <property type="match status" value="1"/>
</dbReference>
<accession>A0ABW4GLG7</accession>
<comment type="caution">
    <text evidence="4">The sequence shown here is derived from an EMBL/GenBank/DDBJ whole genome shotgun (WGS) entry which is preliminary data.</text>
</comment>
<keyword evidence="1" id="KW-0547">Nucleotide-binding</keyword>
<protein>
    <submittedName>
        <fullName evidence="4">AAA family ATPase</fullName>
    </submittedName>
</protein>
<keyword evidence="2" id="KW-0067">ATP-binding</keyword>
<evidence type="ECO:0000256" key="2">
    <source>
        <dbReference type="ARBA" id="ARBA00022840"/>
    </source>
</evidence>
<dbReference type="InterPro" id="IPR041664">
    <property type="entry name" value="AAA_16"/>
</dbReference>
<organism evidence="4 5">
    <name type="scientific">Nonomuraea guangzhouensis</name>
    <dbReference type="NCBI Taxonomy" id="1291555"/>
    <lineage>
        <taxon>Bacteria</taxon>
        <taxon>Bacillati</taxon>
        <taxon>Actinomycetota</taxon>
        <taxon>Actinomycetes</taxon>
        <taxon>Streptosporangiales</taxon>
        <taxon>Streptosporangiaceae</taxon>
        <taxon>Nonomuraea</taxon>
    </lineage>
</organism>
<feature type="domain" description="HTH luxR-type" evidence="3">
    <location>
        <begin position="853"/>
        <end position="920"/>
    </location>
</feature>
<evidence type="ECO:0000259" key="3">
    <source>
        <dbReference type="PROSITE" id="PS50043"/>
    </source>
</evidence>
<keyword evidence="5" id="KW-1185">Reference proteome</keyword>
<dbReference type="PROSITE" id="PS00622">
    <property type="entry name" value="HTH_LUXR_1"/>
    <property type="match status" value="1"/>
</dbReference>
<gene>
    <name evidence="4" type="ORF">ACFSJ0_40850</name>
</gene>
<evidence type="ECO:0000313" key="5">
    <source>
        <dbReference type="Proteomes" id="UP001597097"/>
    </source>
</evidence>
<dbReference type="Pfam" id="PF00196">
    <property type="entry name" value="GerE"/>
    <property type="match status" value="1"/>
</dbReference>
<dbReference type="Pfam" id="PF13191">
    <property type="entry name" value="AAA_16"/>
    <property type="match status" value="1"/>
</dbReference>
<evidence type="ECO:0000313" key="4">
    <source>
        <dbReference type="EMBL" id="MFD1543450.1"/>
    </source>
</evidence>
<dbReference type="Proteomes" id="UP001597097">
    <property type="component" value="Unassembled WGS sequence"/>
</dbReference>
<dbReference type="SMART" id="SM00421">
    <property type="entry name" value="HTH_LUXR"/>
    <property type="match status" value="1"/>
</dbReference>
<dbReference type="PANTHER" id="PTHR16305">
    <property type="entry name" value="TESTICULAR SOLUBLE ADENYLYL CYCLASE"/>
    <property type="match status" value="1"/>
</dbReference>
<dbReference type="EMBL" id="JBHUCM010000038">
    <property type="protein sequence ID" value="MFD1543450.1"/>
    <property type="molecule type" value="Genomic_DNA"/>
</dbReference>
<reference evidence="5" key="1">
    <citation type="journal article" date="2019" name="Int. J. Syst. Evol. Microbiol.">
        <title>The Global Catalogue of Microorganisms (GCM) 10K type strain sequencing project: providing services to taxonomists for standard genome sequencing and annotation.</title>
        <authorList>
            <consortium name="The Broad Institute Genomics Platform"/>
            <consortium name="The Broad Institute Genome Sequencing Center for Infectious Disease"/>
            <person name="Wu L."/>
            <person name="Ma J."/>
        </authorList>
    </citation>
    <scope>NUCLEOTIDE SEQUENCE [LARGE SCALE GENOMIC DNA]</scope>
    <source>
        <strain evidence="5">CGMCC 1.15399</strain>
    </source>
</reference>
<dbReference type="RefSeq" id="WP_219529762.1">
    <property type="nucleotide sequence ID" value="NZ_JAHKRM010000007.1"/>
</dbReference>
<proteinExistence type="predicted"/>
<name>A0ABW4GLG7_9ACTN</name>
<sequence length="920" mass="101183">MTLIERDHEITDLDDLLRDCIHGKGRVMVITGPTGVGKTELAYTFSQRAAAAGVTWLSATCSRTDRNLPLGMASQSFHSAALPIEHASEAARLIEEAAFSAKAIGESPHNPDWLHTIQGLWSIVLELSTSSPVLITVDDVEYSDALSWQLLLNFVQRLNNANVFVVVTAAENPQGMDPLIEIDLMRHPHCQHMRLGTLSQEGVTRMLCKSMDQETAEKLGPDFHAAGGGNPLLVEALVEDYLHESGESNSLVIGDAFSRSVRALLHRTDPTSLRTARGLAVLGDLAFPNLLAELLELPQATVQQTLNHLAAVGIVDGESFCHPETRSAVLDDLDAEQRKDMHRRAAQLLHTEGAASTAVAEHLIHAADGLEPWAMAELREAADQTLLNDEHDFAIQCLRLAIDLCQDDARRAALRASLARTEWLVNPAATAQHLDPLMAVAREGRLGFEDVRMLLRFFLWHGRLDEAAEALRRLNAMAAESAEKETLFRLGVTHQWLASAFPPLLLDAADTSMGAAMDAAKPAAGVWQLQGAALLSGFLRTEEDEHKISTAERVLQSTTLDDAHLEAIESSLFTLLYSDQADRAAPLCDVLFEEAVQRRSPTWRAVLAGLRAHIAIRQGDLTIAHKYASIALDVLPSRSMGIHIGLPLAALIRTNTEMGKFDVATQLLRHPIPAATYQSRFGLHYLQARAAFHLATGLSHAALNDFLSCGRLMRSWNLDTPVLVPWRQGAAAALMQMGQPNQARTLLEEPYDLPGGDSLRAKGATLRLLAATGDLKKRPGLLREAVDMLQSAGDRLEMAYALVDLTHAFNEIGELHKARMIGYWADRVADECQAEPLRWAVRQDDPAEQETEDTESMGLLSDAEQRVASLAALGYTNREISRKIYITVSTVEQHLTRIYRKLNVRGRRDLPAQFSYVELR</sequence>